<feature type="chain" id="PRO_5009178396" description="WxL domain-containing protein" evidence="2">
    <location>
        <begin position="29"/>
        <end position="273"/>
    </location>
</feature>
<dbReference type="STRING" id="1131292.BCR24_03600"/>
<dbReference type="EMBL" id="MIKC01000023">
    <property type="protein sequence ID" value="OEG22226.1"/>
    <property type="molecule type" value="Genomic_DNA"/>
</dbReference>
<proteinExistence type="predicted"/>
<name>A0A1E5HBL4_9ENTE</name>
<reference evidence="5" key="1">
    <citation type="submission" date="2016-09" db="EMBL/GenBank/DDBJ databases">
        <authorList>
            <person name="Gulvik C.A."/>
        </authorList>
    </citation>
    <scope>NUCLEOTIDE SEQUENCE [LARGE SCALE GENOMIC DNA]</scope>
    <source>
        <strain evidence="5">LMG 26676</strain>
    </source>
</reference>
<evidence type="ECO:0000259" key="3">
    <source>
        <dbReference type="Pfam" id="PF13731"/>
    </source>
</evidence>
<accession>A0A1E5HBL4</accession>
<keyword evidence="2" id="KW-0732">Signal</keyword>
<comment type="caution">
    <text evidence="4">The sequence shown here is derived from an EMBL/GenBank/DDBJ whole genome shotgun (WGS) entry which is preliminary data.</text>
</comment>
<sequence>MKARSLCTTTLAAILGVAVVGTASPAFAAPTELSSTGNVTVEEGTAGGGNQGTVDPENPDQTLPTPDPDSPGENTNPDTGSLVIEKTTNLDFGTIKTSANTVTSFAKPMSFESGAKTRGAYVQWADVRAGGTYGYTVTAQLSSQFKDSTGTNVLTGSTIDFSNGIIAAQGDNTNTVPSSAQTAFQLTEAANDAKTIVTASKDKKEGKGRYAMEFGQSKDSTVGVAGTDANSVKLTVPAATASNMAATNYTATVTWKITAAPAAEETPEVTPEG</sequence>
<evidence type="ECO:0000313" key="4">
    <source>
        <dbReference type="EMBL" id="OEG22226.1"/>
    </source>
</evidence>
<dbReference type="OrthoDB" id="2182685at2"/>
<feature type="signal peptide" evidence="2">
    <location>
        <begin position="1"/>
        <end position="28"/>
    </location>
</feature>
<dbReference type="Proteomes" id="UP000094469">
    <property type="component" value="Unassembled WGS sequence"/>
</dbReference>
<protein>
    <recommendedName>
        <fullName evidence="3">WxL domain-containing protein</fullName>
    </recommendedName>
</protein>
<dbReference type="AlphaFoldDB" id="A0A1E5HBL4"/>
<evidence type="ECO:0000313" key="5">
    <source>
        <dbReference type="Proteomes" id="UP000094469"/>
    </source>
</evidence>
<evidence type="ECO:0000256" key="2">
    <source>
        <dbReference type="SAM" id="SignalP"/>
    </source>
</evidence>
<organism evidence="4 5">
    <name type="scientific">Enterococcus ureilyticus</name>
    <dbReference type="NCBI Taxonomy" id="1131292"/>
    <lineage>
        <taxon>Bacteria</taxon>
        <taxon>Bacillati</taxon>
        <taxon>Bacillota</taxon>
        <taxon>Bacilli</taxon>
        <taxon>Lactobacillales</taxon>
        <taxon>Enterococcaceae</taxon>
        <taxon>Enterococcus</taxon>
    </lineage>
</organism>
<feature type="region of interest" description="Disordered" evidence="1">
    <location>
        <begin position="34"/>
        <end position="81"/>
    </location>
</feature>
<dbReference type="RefSeq" id="WP_069640335.1">
    <property type="nucleotide sequence ID" value="NZ_JAFBEZ010000018.1"/>
</dbReference>
<feature type="domain" description="WxL" evidence="3">
    <location>
        <begin position="31"/>
        <end position="261"/>
    </location>
</feature>
<evidence type="ECO:0000256" key="1">
    <source>
        <dbReference type="SAM" id="MobiDB-lite"/>
    </source>
</evidence>
<gene>
    <name evidence="4" type="ORF">BCR24_03600</name>
</gene>
<dbReference type="Pfam" id="PF13731">
    <property type="entry name" value="WxL"/>
    <property type="match status" value="1"/>
</dbReference>
<dbReference type="InterPro" id="IPR027994">
    <property type="entry name" value="WxL_dom"/>
</dbReference>
<keyword evidence="5" id="KW-1185">Reference proteome</keyword>